<dbReference type="PROSITE" id="PS00675">
    <property type="entry name" value="SIGMA54_INTERACT_1"/>
    <property type="match status" value="1"/>
</dbReference>
<feature type="compositionally biased region" description="Basic and acidic residues" evidence="3">
    <location>
        <begin position="1"/>
        <end position="23"/>
    </location>
</feature>
<keyword evidence="1" id="KW-0547">Nucleotide-binding</keyword>
<evidence type="ECO:0000256" key="3">
    <source>
        <dbReference type="SAM" id="MobiDB-lite"/>
    </source>
</evidence>
<dbReference type="GO" id="GO:0035006">
    <property type="term" value="P:melanization defense response"/>
    <property type="evidence" value="ECO:0007669"/>
    <property type="project" value="UniProtKB-ARBA"/>
</dbReference>
<dbReference type="GO" id="GO:0005525">
    <property type="term" value="F:GTP binding"/>
    <property type="evidence" value="ECO:0007669"/>
    <property type="project" value="UniProtKB-KW"/>
</dbReference>
<gene>
    <name evidence="4" type="primary">AVEN_234410_1</name>
    <name evidence="4" type="ORF">TNCT_186771</name>
</gene>
<protein>
    <submittedName>
        <fullName evidence="4">Uncharacterized protein</fullName>
    </submittedName>
</protein>
<evidence type="ECO:0000313" key="4">
    <source>
        <dbReference type="EMBL" id="GFR23750.1"/>
    </source>
</evidence>
<dbReference type="Gene3D" id="3.40.50.300">
    <property type="entry name" value="P-loop containing nucleotide triphosphate hydrolases"/>
    <property type="match status" value="1"/>
</dbReference>
<feature type="region of interest" description="Disordered" evidence="3">
    <location>
        <begin position="1"/>
        <end position="25"/>
    </location>
</feature>
<dbReference type="SMART" id="SM00174">
    <property type="entry name" value="RHO"/>
    <property type="match status" value="1"/>
</dbReference>
<keyword evidence="2" id="KW-0342">GTP-binding</keyword>
<dbReference type="InterPro" id="IPR003578">
    <property type="entry name" value="Small_GTPase_Rho"/>
</dbReference>
<evidence type="ECO:0000256" key="2">
    <source>
        <dbReference type="ARBA" id="ARBA00023134"/>
    </source>
</evidence>
<dbReference type="GO" id="GO:0003006">
    <property type="term" value="P:developmental process involved in reproduction"/>
    <property type="evidence" value="ECO:0007669"/>
    <property type="project" value="UniProtKB-ARBA"/>
</dbReference>
<comment type="caution">
    <text evidence="4">The sequence shown here is derived from an EMBL/GenBank/DDBJ whole genome shotgun (WGS) entry which is preliminary data.</text>
</comment>
<dbReference type="EMBL" id="BMAO01028337">
    <property type="protein sequence ID" value="GFR23750.1"/>
    <property type="molecule type" value="Genomic_DNA"/>
</dbReference>
<dbReference type="GO" id="GO:0007264">
    <property type="term" value="P:small GTPase-mediated signal transduction"/>
    <property type="evidence" value="ECO:0007669"/>
    <property type="project" value="InterPro"/>
</dbReference>
<evidence type="ECO:0000313" key="5">
    <source>
        <dbReference type="Proteomes" id="UP000887116"/>
    </source>
</evidence>
<dbReference type="GO" id="GO:0001667">
    <property type="term" value="P:ameboidal-type cell migration"/>
    <property type="evidence" value="ECO:0007669"/>
    <property type="project" value="UniProtKB-ARBA"/>
</dbReference>
<dbReference type="PANTHER" id="PTHR24072">
    <property type="entry name" value="RHO FAMILY GTPASE"/>
    <property type="match status" value="1"/>
</dbReference>
<dbReference type="SUPFAM" id="SSF52540">
    <property type="entry name" value="P-loop containing nucleoside triphosphate hydrolases"/>
    <property type="match status" value="1"/>
</dbReference>
<dbReference type="GO" id="GO:0003924">
    <property type="term" value="F:GTPase activity"/>
    <property type="evidence" value="ECO:0007669"/>
    <property type="project" value="InterPro"/>
</dbReference>
<dbReference type="PRINTS" id="PR00449">
    <property type="entry name" value="RASTRNSFRMNG"/>
</dbReference>
<dbReference type="InterPro" id="IPR027417">
    <property type="entry name" value="P-loop_NTPase"/>
</dbReference>
<accession>A0A8X6HK73</accession>
<keyword evidence="5" id="KW-1185">Reference proteome</keyword>
<proteinExistence type="predicted"/>
<dbReference type="Proteomes" id="UP000887116">
    <property type="component" value="Unassembled WGS sequence"/>
</dbReference>
<dbReference type="GO" id="GO:0022412">
    <property type="term" value="P:cellular process involved in reproduction in multicellular organism"/>
    <property type="evidence" value="ECO:0007669"/>
    <property type="project" value="UniProtKB-ARBA"/>
</dbReference>
<dbReference type="InterPro" id="IPR001806">
    <property type="entry name" value="Small_GTPase"/>
</dbReference>
<evidence type="ECO:0000256" key="1">
    <source>
        <dbReference type="ARBA" id="ARBA00022741"/>
    </source>
</evidence>
<name>A0A8X6HK73_TRICU</name>
<sequence>MEKPGSCKCEQHSSEKGRLKEESDSTLEESSLTLSFHNLSIESDFNSSIMACENADFLQDEVEAIEKIPGVVKDVIILIVGDSGTGKSLLASTFTPFPRNRASRYTKTVVDLADTLKRPRCYLGLHIFCAPFRKGDDDCFLRDPLENPPYDLVIFVFDVNVRESFESIPQKWYPEVSRYLFRRPPPYLLVGNKIDRLPRPGFYYESETDDPVLQPEGCWCASYIGALKYVEVSALTNEYTEFLMLIALNLIL</sequence>
<organism evidence="4 5">
    <name type="scientific">Trichonephila clavata</name>
    <name type="common">Joro spider</name>
    <name type="synonym">Nephila clavata</name>
    <dbReference type="NCBI Taxonomy" id="2740835"/>
    <lineage>
        <taxon>Eukaryota</taxon>
        <taxon>Metazoa</taxon>
        <taxon>Ecdysozoa</taxon>
        <taxon>Arthropoda</taxon>
        <taxon>Chelicerata</taxon>
        <taxon>Arachnida</taxon>
        <taxon>Araneae</taxon>
        <taxon>Araneomorphae</taxon>
        <taxon>Entelegynae</taxon>
        <taxon>Araneoidea</taxon>
        <taxon>Nephilidae</taxon>
        <taxon>Trichonephila</taxon>
    </lineage>
</organism>
<dbReference type="InterPro" id="IPR025662">
    <property type="entry name" value="Sigma_54_int_dom_ATP-bd_1"/>
</dbReference>
<dbReference type="SMART" id="SM00175">
    <property type="entry name" value="RAB"/>
    <property type="match status" value="1"/>
</dbReference>
<dbReference type="GO" id="GO:0035099">
    <property type="term" value="P:hemocyte migration"/>
    <property type="evidence" value="ECO:0007669"/>
    <property type="project" value="UniProtKB-ARBA"/>
</dbReference>
<dbReference type="Pfam" id="PF00071">
    <property type="entry name" value="Ras"/>
    <property type="match status" value="1"/>
</dbReference>
<dbReference type="AlphaFoldDB" id="A0A8X6HK73"/>
<dbReference type="OrthoDB" id="6434801at2759"/>
<reference evidence="4" key="1">
    <citation type="submission" date="2020-07" db="EMBL/GenBank/DDBJ databases">
        <title>Multicomponent nature underlies the extraordinary mechanical properties of spider dragline silk.</title>
        <authorList>
            <person name="Kono N."/>
            <person name="Nakamura H."/>
            <person name="Mori M."/>
            <person name="Yoshida Y."/>
            <person name="Ohtoshi R."/>
            <person name="Malay A.D."/>
            <person name="Moran D.A.P."/>
            <person name="Tomita M."/>
            <person name="Numata K."/>
            <person name="Arakawa K."/>
        </authorList>
    </citation>
    <scope>NUCLEOTIDE SEQUENCE</scope>
</reference>